<accession>A0A4P9ZPY9</accession>
<gene>
    <name evidence="2" type="ORF">BJ085DRAFT_27615</name>
</gene>
<reference evidence="3" key="1">
    <citation type="journal article" date="2018" name="Nat. Microbiol.">
        <title>Leveraging single-cell genomics to expand the fungal tree of life.</title>
        <authorList>
            <person name="Ahrendt S.R."/>
            <person name="Quandt C.A."/>
            <person name="Ciobanu D."/>
            <person name="Clum A."/>
            <person name="Salamov A."/>
            <person name="Andreopoulos B."/>
            <person name="Cheng J.F."/>
            <person name="Woyke T."/>
            <person name="Pelin A."/>
            <person name="Henrissat B."/>
            <person name="Reynolds N.K."/>
            <person name="Benny G.L."/>
            <person name="Smith M.E."/>
            <person name="James T.Y."/>
            <person name="Grigoriev I.V."/>
        </authorList>
    </citation>
    <scope>NUCLEOTIDE SEQUENCE [LARGE SCALE GENOMIC DNA]</scope>
    <source>
        <strain evidence="3">RSA 468</strain>
    </source>
</reference>
<keyword evidence="3" id="KW-1185">Reference proteome</keyword>
<evidence type="ECO:0000256" key="1">
    <source>
        <dbReference type="SAM" id="MobiDB-lite"/>
    </source>
</evidence>
<feature type="compositionally biased region" description="Polar residues" evidence="1">
    <location>
        <begin position="13"/>
        <end position="39"/>
    </location>
</feature>
<proteinExistence type="predicted"/>
<evidence type="ECO:0000313" key="3">
    <source>
        <dbReference type="Proteomes" id="UP000268162"/>
    </source>
</evidence>
<dbReference type="Proteomes" id="UP000268162">
    <property type="component" value="Unassembled WGS sequence"/>
</dbReference>
<dbReference type="AlphaFoldDB" id="A0A4P9ZPY9"/>
<sequence>MYAAAAAAASAMRPSSGSPNSTNIPSTASKPTSTGSLPSGQDGAAARPPATTAEDDDPLASLLASDFDLSSLGFTAPEMDDMLGALVNNIPEGPFNSPDALSLNFPDLESLINGSSSMAGSSSNPISCGNLNLDALDLSTALNLAAPKGSGLLDPLDFFGLSGSLTPNPWGKGPDLNDLLSQALDTSDAPSPVDFDLSFLKSLESDLKGPLPGAATPTVAPFPLINNTSIPLGIASAPDSPGSNDEDGTTKETETGSLEEDDKPLRRRLDELNLTLYGTLAWTTPTVSS</sequence>
<evidence type="ECO:0000313" key="2">
    <source>
        <dbReference type="EMBL" id="RKP35526.1"/>
    </source>
</evidence>
<feature type="region of interest" description="Disordered" evidence="1">
    <location>
        <begin position="233"/>
        <end position="266"/>
    </location>
</feature>
<feature type="region of interest" description="Disordered" evidence="1">
    <location>
        <begin position="1"/>
        <end position="59"/>
    </location>
</feature>
<organism evidence="2 3">
    <name type="scientific">Dimargaris cristalligena</name>
    <dbReference type="NCBI Taxonomy" id="215637"/>
    <lineage>
        <taxon>Eukaryota</taxon>
        <taxon>Fungi</taxon>
        <taxon>Fungi incertae sedis</taxon>
        <taxon>Zoopagomycota</taxon>
        <taxon>Kickxellomycotina</taxon>
        <taxon>Dimargaritomycetes</taxon>
        <taxon>Dimargaritales</taxon>
        <taxon>Dimargaritaceae</taxon>
        <taxon>Dimargaris</taxon>
    </lineage>
</organism>
<feature type="compositionally biased region" description="Low complexity" evidence="1">
    <location>
        <begin position="1"/>
        <end position="11"/>
    </location>
</feature>
<dbReference type="EMBL" id="ML002848">
    <property type="protein sequence ID" value="RKP35526.1"/>
    <property type="molecule type" value="Genomic_DNA"/>
</dbReference>
<name>A0A4P9ZPY9_9FUNG</name>
<protein>
    <submittedName>
        <fullName evidence="2">Uncharacterized protein</fullName>
    </submittedName>
</protein>